<evidence type="ECO:0000313" key="2">
    <source>
        <dbReference type="EMBL" id="CAF3665784.1"/>
    </source>
</evidence>
<reference evidence="2" key="1">
    <citation type="submission" date="2021-02" db="EMBL/GenBank/DDBJ databases">
        <authorList>
            <person name="Nowell W R."/>
        </authorList>
    </citation>
    <scope>NUCLEOTIDE SEQUENCE</scope>
</reference>
<dbReference type="Pfam" id="PF08445">
    <property type="entry name" value="FR47"/>
    <property type="match status" value="1"/>
</dbReference>
<protein>
    <recommendedName>
        <fullName evidence="1">N-acetyltransferase domain-containing protein</fullName>
    </recommendedName>
</protein>
<sequence>MCIEVNICNTDDLLPVLKFLRAQLPESILPWQLLTYVYSKVVAREDIYPQVFVNHPTEIKCVIILYSTPGLVHNWNLIQNYTRNVAVVCDKEYTKNILIEMLTKCVPWNQKLMFCATEHHYITSVIEQFIEEKKIGNYEIWTYIQFELDKNVFMEKLKTFPTTVPQGVEMRPLKPEDAYFIIEADDYKSSDLYSVAQIQFCIKKLCSVGAYRDGKLLGWRLLQYDGSFDMVYTLSEARRLGLASLLSIRLTTEMFKMQERVFGHTALNNRKSIGLAAKMGFHETDRYTAGRPPALDSTQIKQLDLTIQQNRSATAAELLSLTHSNTTEHTIQRYRLFLGNCLRKSLVKVKSNNRNEQKRYQFAAVHYLANIKKYIFEDECYVGLRNTQQILWCKRGK</sequence>
<dbReference type="InterPro" id="IPR000182">
    <property type="entry name" value="GNAT_dom"/>
</dbReference>
<dbReference type="InterPro" id="IPR053225">
    <property type="entry name" value="Acyl-CoA_N-acyltransferase"/>
</dbReference>
<comment type="caution">
    <text evidence="2">The sequence shown here is derived from an EMBL/GenBank/DDBJ whole genome shotgun (WGS) entry which is preliminary data.</text>
</comment>
<dbReference type="EMBL" id="CAJOBE010000612">
    <property type="protein sequence ID" value="CAF3665784.1"/>
    <property type="molecule type" value="Genomic_DNA"/>
</dbReference>
<accession>A0A818SNA2</accession>
<proteinExistence type="predicted"/>
<evidence type="ECO:0000259" key="1">
    <source>
        <dbReference type="PROSITE" id="PS51186"/>
    </source>
</evidence>
<dbReference type="Proteomes" id="UP000663874">
    <property type="component" value="Unassembled WGS sequence"/>
</dbReference>
<dbReference type="InterPro" id="IPR013653">
    <property type="entry name" value="GCN5-like_dom"/>
</dbReference>
<name>A0A818SNA2_9BILA</name>
<dbReference type="Gene3D" id="3.40.630.30">
    <property type="match status" value="1"/>
</dbReference>
<evidence type="ECO:0000313" key="3">
    <source>
        <dbReference type="Proteomes" id="UP000663874"/>
    </source>
</evidence>
<dbReference type="SUPFAM" id="SSF55729">
    <property type="entry name" value="Acyl-CoA N-acyltransferases (Nat)"/>
    <property type="match status" value="1"/>
</dbReference>
<dbReference type="PANTHER" id="PTHR20958:SF6">
    <property type="entry name" value="GLYCINE N-ACYLTRANSFERASE-LIKE PROTEIN"/>
    <property type="match status" value="1"/>
</dbReference>
<dbReference type="PANTHER" id="PTHR20958">
    <property type="entry name" value="GLYCINE N-ACYLTRANSFERASE-LIKE PROTEIN"/>
    <property type="match status" value="1"/>
</dbReference>
<feature type="domain" description="N-acetyltransferase" evidence="1">
    <location>
        <begin position="168"/>
        <end position="306"/>
    </location>
</feature>
<dbReference type="PROSITE" id="PS51186">
    <property type="entry name" value="GNAT"/>
    <property type="match status" value="1"/>
</dbReference>
<dbReference type="AlphaFoldDB" id="A0A818SNA2"/>
<dbReference type="InterPro" id="IPR016181">
    <property type="entry name" value="Acyl_CoA_acyltransferase"/>
</dbReference>
<dbReference type="GO" id="GO:0016747">
    <property type="term" value="F:acyltransferase activity, transferring groups other than amino-acyl groups"/>
    <property type="evidence" value="ECO:0007669"/>
    <property type="project" value="InterPro"/>
</dbReference>
<gene>
    <name evidence="2" type="ORF">FNK824_LOCUS6853</name>
</gene>
<organism evidence="2 3">
    <name type="scientific">Rotaria sordida</name>
    <dbReference type="NCBI Taxonomy" id="392033"/>
    <lineage>
        <taxon>Eukaryota</taxon>
        <taxon>Metazoa</taxon>
        <taxon>Spiralia</taxon>
        <taxon>Gnathifera</taxon>
        <taxon>Rotifera</taxon>
        <taxon>Eurotatoria</taxon>
        <taxon>Bdelloidea</taxon>
        <taxon>Philodinida</taxon>
        <taxon>Philodinidae</taxon>
        <taxon>Rotaria</taxon>
    </lineage>
</organism>